<sequence length="94" mass="10119">MGLALTLGAGFHVSAQDGLFNYQEYEKRVKSAQSLAAISADEVFGDRTSGFDGSTEFLVEDVSIPGNFDLPVSIARRLELRPSTEDLAIARPKG</sequence>
<protein>
    <submittedName>
        <fullName evidence="1">Uncharacterized protein</fullName>
    </submittedName>
</protein>
<gene>
    <name evidence="1" type="ORF">VM57_18450</name>
</gene>
<accession>A0A0F5ZPB6</accession>
<dbReference type="EMBL" id="JZRZ01000029">
    <property type="protein sequence ID" value="KKD56820.1"/>
    <property type="molecule type" value="Genomic_DNA"/>
</dbReference>
<evidence type="ECO:0000313" key="2">
    <source>
        <dbReference type="Proteomes" id="UP000243478"/>
    </source>
</evidence>
<comment type="caution">
    <text evidence="1">The sequence shown here is derived from an EMBL/GenBank/DDBJ whole genome shotgun (WGS) entry which is preliminary data.</text>
</comment>
<dbReference type="AlphaFoldDB" id="A0A0F5ZPB6"/>
<reference evidence="1 2" key="1">
    <citation type="submission" date="2015-03" db="EMBL/GenBank/DDBJ databases">
        <title>Draft genome of Stenotrophomonas maltophila isolated from urine specimen.</title>
        <authorList>
            <person name="Murugan N."/>
            <person name="Malathi J."/>
            <person name="Umashankar V."/>
            <person name="Madhavan H."/>
        </authorList>
    </citation>
    <scope>NUCLEOTIDE SEQUENCE [LARGE SCALE GENOMIC DNA]</scope>
    <source>
        <strain evidence="1 2">JMNMN1</strain>
    </source>
</reference>
<proteinExistence type="predicted"/>
<organism evidence="1 2">
    <name type="scientific">Stenotrophomonas maltophilia</name>
    <name type="common">Pseudomonas maltophilia</name>
    <name type="synonym">Xanthomonas maltophilia</name>
    <dbReference type="NCBI Taxonomy" id="40324"/>
    <lineage>
        <taxon>Bacteria</taxon>
        <taxon>Pseudomonadati</taxon>
        <taxon>Pseudomonadota</taxon>
        <taxon>Gammaproteobacteria</taxon>
        <taxon>Lysobacterales</taxon>
        <taxon>Lysobacteraceae</taxon>
        <taxon>Stenotrophomonas</taxon>
        <taxon>Stenotrophomonas maltophilia group</taxon>
    </lineage>
</organism>
<evidence type="ECO:0000313" key="1">
    <source>
        <dbReference type="EMBL" id="KKD56820.1"/>
    </source>
</evidence>
<dbReference type="PATRIC" id="fig|40324.63.peg.6831"/>
<name>A0A0F5ZPB6_STEMA</name>
<dbReference type="Proteomes" id="UP000243478">
    <property type="component" value="Unassembled WGS sequence"/>
</dbReference>